<dbReference type="PANTHER" id="PTHR47354:SF7">
    <property type="entry name" value="NAD(P)H-FLAVIN REDUCTASE"/>
    <property type="match status" value="1"/>
</dbReference>
<dbReference type="PROSITE" id="PS51085">
    <property type="entry name" value="2FE2S_FER_2"/>
    <property type="match status" value="1"/>
</dbReference>
<dbReference type="InterPro" id="IPR027417">
    <property type="entry name" value="P-loop_NTPase"/>
</dbReference>
<evidence type="ECO:0000256" key="1">
    <source>
        <dbReference type="ARBA" id="ARBA00023002"/>
    </source>
</evidence>
<dbReference type="Gene3D" id="2.40.30.10">
    <property type="entry name" value="Translation factors"/>
    <property type="match status" value="1"/>
</dbReference>
<feature type="domain" description="FAD-binding FR-type" evidence="3">
    <location>
        <begin position="90"/>
        <end position="188"/>
    </location>
</feature>
<dbReference type="Gene3D" id="3.40.50.300">
    <property type="entry name" value="P-loop containing nucleotide triphosphate hydrolases"/>
    <property type="match status" value="1"/>
</dbReference>
<dbReference type="Pfam" id="PF13500">
    <property type="entry name" value="AAA_26"/>
    <property type="match status" value="1"/>
</dbReference>
<dbReference type="EMBL" id="RBSQ01000587">
    <property type="protein sequence ID" value="RMS55329.1"/>
    <property type="molecule type" value="Genomic_DNA"/>
</dbReference>
<protein>
    <recommendedName>
        <fullName evidence="6">Dethiobiotin synthase</fullName>
    </recommendedName>
</protein>
<organism evidence="4 5">
    <name type="scientific">Pseudomonas aeruginosa</name>
    <dbReference type="NCBI Taxonomy" id="287"/>
    <lineage>
        <taxon>Bacteria</taxon>
        <taxon>Pseudomonadati</taxon>
        <taxon>Pseudomonadota</taxon>
        <taxon>Gammaproteobacteria</taxon>
        <taxon>Pseudomonadales</taxon>
        <taxon>Pseudomonadaceae</taxon>
        <taxon>Pseudomonas</taxon>
    </lineage>
</organism>
<dbReference type="CDD" id="cd03109">
    <property type="entry name" value="DTBS"/>
    <property type="match status" value="1"/>
</dbReference>
<dbReference type="PANTHER" id="PTHR47354">
    <property type="entry name" value="NADH OXIDOREDUCTASE HCR"/>
    <property type="match status" value="1"/>
</dbReference>
<dbReference type="Pfam" id="PF00111">
    <property type="entry name" value="Fer2"/>
    <property type="match status" value="1"/>
</dbReference>
<evidence type="ECO:0000313" key="4">
    <source>
        <dbReference type="EMBL" id="RMS55329.1"/>
    </source>
</evidence>
<dbReference type="RefSeq" id="WP_046688923.1">
    <property type="nucleotide sequence ID" value="NZ_LCUS01000133.1"/>
</dbReference>
<dbReference type="InterPro" id="IPR039261">
    <property type="entry name" value="FNR_nucleotide-bd"/>
</dbReference>
<dbReference type="SUPFAM" id="SSF54292">
    <property type="entry name" value="2Fe-2S ferredoxin-like"/>
    <property type="match status" value="1"/>
</dbReference>
<dbReference type="Gene3D" id="3.40.50.80">
    <property type="entry name" value="Nucleotide-binding domain of ferredoxin-NADP reductase (FNR) module"/>
    <property type="match status" value="1"/>
</dbReference>
<accession>A0A3M5DZ17</accession>
<dbReference type="PRINTS" id="PR00410">
    <property type="entry name" value="PHEHYDRXLASE"/>
</dbReference>
<dbReference type="PROSITE" id="PS51384">
    <property type="entry name" value="FAD_FR"/>
    <property type="match status" value="1"/>
</dbReference>
<dbReference type="Gene3D" id="3.10.20.30">
    <property type="match status" value="1"/>
</dbReference>
<dbReference type="GO" id="GO:0008218">
    <property type="term" value="P:bioluminescence"/>
    <property type="evidence" value="ECO:0007669"/>
    <property type="project" value="UniProtKB-KW"/>
</dbReference>
<dbReference type="GO" id="GO:0051536">
    <property type="term" value="F:iron-sulfur cluster binding"/>
    <property type="evidence" value="ECO:0007669"/>
    <property type="project" value="InterPro"/>
</dbReference>
<dbReference type="AlphaFoldDB" id="A0A3M5DZ17"/>
<dbReference type="InterPro" id="IPR012675">
    <property type="entry name" value="Beta-grasp_dom_sf"/>
</dbReference>
<dbReference type="InterPro" id="IPR050415">
    <property type="entry name" value="MRET"/>
</dbReference>
<dbReference type="SUPFAM" id="SSF52540">
    <property type="entry name" value="P-loop containing nucleoside triphosphate hydrolases"/>
    <property type="match status" value="1"/>
</dbReference>
<dbReference type="InterPro" id="IPR017927">
    <property type="entry name" value="FAD-bd_FR_type"/>
</dbReference>
<keyword evidence="1" id="KW-0560">Oxidoreductase</keyword>
<sequence length="399" mass="43222">MRIVLQPSGACLELLPGERILDGARRLGYDCPQSCRNGNCHICAALLVEGRVRQNGEVRDHGELFTCLAEPLEDCVLHWDGVLAPGELPLRKLTCQLSFCEEVGGDVYRVGLRAPAGKPPRYHAGQYLLLERDGGDSAAFSLASAPHAGRDLELHILAKEDSAVALIAQLQRERLARIQLPFGDAHLAELPDGPLVLIAAGTGMSQMHSLIEHCRAAGFAHPVHLYWGVRRPEDFYRLPHWTEWEGLPNLFLHRVVSDLCGWEGRCGLLHEAVREVLALQADFTLVEGAGGWRVPLLGRENLSDLARLLALPVVLVVGVRLGCINHALLSAEAILGDGLALAGWVANVVDPATSRLEENLATLAERLPAPCLGRVPRLEEATPAAVAAHLDLRPLGIGL</sequence>
<evidence type="ECO:0000259" key="2">
    <source>
        <dbReference type="PROSITE" id="PS51085"/>
    </source>
</evidence>
<dbReference type="InterPro" id="IPR036010">
    <property type="entry name" value="2Fe-2S_ferredoxin-like_sf"/>
</dbReference>
<name>A0A3M5DZ17_PSEAI</name>
<dbReference type="CDD" id="cd00207">
    <property type="entry name" value="fer2"/>
    <property type="match status" value="1"/>
</dbReference>
<reference evidence="4 5" key="1">
    <citation type="submission" date="2018-08" db="EMBL/GenBank/DDBJ databases">
        <title>Recombination of ecologically and evolutionarily significant loci maintains genetic cohesion in the Pseudomonas syringae species complex.</title>
        <authorList>
            <person name="Dillon M."/>
            <person name="Thakur S."/>
            <person name="Almeida R.N.D."/>
            <person name="Weir B.S."/>
            <person name="Guttman D.S."/>
        </authorList>
    </citation>
    <scope>NUCLEOTIDE SEQUENCE [LARGE SCALE GENOMIC DNA]</scope>
    <source>
        <strain evidence="4 5">ICMP 7846</strain>
    </source>
</reference>
<evidence type="ECO:0008006" key="6">
    <source>
        <dbReference type="Google" id="ProtNLM"/>
    </source>
</evidence>
<proteinExistence type="predicted"/>
<dbReference type="Proteomes" id="UP000270834">
    <property type="component" value="Unassembled WGS sequence"/>
</dbReference>
<dbReference type="InterPro" id="IPR017938">
    <property type="entry name" value="Riboflavin_synthase-like_b-brl"/>
</dbReference>
<evidence type="ECO:0000259" key="3">
    <source>
        <dbReference type="PROSITE" id="PS51384"/>
    </source>
</evidence>
<gene>
    <name evidence="4" type="ORF">ALP65_01434</name>
</gene>
<dbReference type="InterPro" id="IPR001041">
    <property type="entry name" value="2Fe-2S_ferredoxin-type"/>
</dbReference>
<dbReference type="SUPFAM" id="SSF63380">
    <property type="entry name" value="Riboflavin synthase domain-like"/>
    <property type="match status" value="1"/>
</dbReference>
<evidence type="ECO:0000313" key="5">
    <source>
        <dbReference type="Proteomes" id="UP000270834"/>
    </source>
</evidence>
<feature type="domain" description="2Fe-2S ferredoxin-type" evidence="2">
    <location>
        <begin position="1"/>
        <end position="83"/>
    </location>
</feature>
<comment type="caution">
    <text evidence="4">The sequence shown here is derived from an EMBL/GenBank/DDBJ whole genome shotgun (WGS) entry which is preliminary data.</text>
</comment>
<dbReference type="GO" id="GO:0016491">
    <property type="term" value="F:oxidoreductase activity"/>
    <property type="evidence" value="ECO:0007669"/>
    <property type="project" value="UniProtKB-KW"/>
</dbReference>
<dbReference type="SUPFAM" id="SSF52343">
    <property type="entry name" value="Ferredoxin reductase-like, C-terminal NADP-linked domain"/>
    <property type="match status" value="1"/>
</dbReference>